<dbReference type="STRING" id="69279.BG36_04560"/>
<dbReference type="InterPro" id="IPR049299">
    <property type="entry name" value="Thio2_N"/>
</dbReference>
<accession>A0A011UPP2</accession>
<evidence type="ECO:0000313" key="10">
    <source>
        <dbReference type="Proteomes" id="UP000019849"/>
    </source>
</evidence>
<dbReference type="InterPro" id="IPR013766">
    <property type="entry name" value="Thioredoxin_domain"/>
</dbReference>
<evidence type="ECO:0000256" key="5">
    <source>
        <dbReference type="ARBA" id="ARBA00023157"/>
    </source>
</evidence>
<reference evidence="9 10" key="1">
    <citation type="submission" date="2014-02" db="EMBL/GenBank/DDBJ databases">
        <title>Aquamicrobium defluvii Genome sequencing.</title>
        <authorList>
            <person name="Wang X."/>
        </authorList>
    </citation>
    <scope>NUCLEOTIDE SEQUENCE [LARGE SCALE GENOMIC DNA]</scope>
    <source>
        <strain evidence="9 10">W13Z1</strain>
    </source>
</reference>
<proteinExistence type="inferred from homology"/>
<evidence type="ECO:0000256" key="1">
    <source>
        <dbReference type="ARBA" id="ARBA00008987"/>
    </source>
</evidence>
<comment type="caution">
    <text evidence="9">The sequence shown here is derived from an EMBL/GenBank/DDBJ whole genome shotgun (WGS) entry which is preliminary data.</text>
</comment>
<dbReference type="PATRIC" id="fig|69279.3.peg.2304"/>
<sequence>METVRTIVCPQCATVNRVTAERDARKAQCGSCKASLFDGHPVEVDTAMFDKQTGRSSVPVLVDVWAPWCGPCRMMTPAFEEAARLLEPDLRLVKLNSDEHQEIAARLGIRGIPTLILFAHGYELARTAGAMTTQQIVDWVRSKLPPGS</sequence>
<dbReference type="PROSITE" id="PS00194">
    <property type="entry name" value="THIOREDOXIN_1"/>
    <property type="match status" value="1"/>
</dbReference>
<dbReference type="RefSeq" id="WP_035026721.1">
    <property type="nucleotide sequence ID" value="NZ_KK073887.1"/>
</dbReference>
<dbReference type="PANTHER" id="PTHR45663:SF11">
    <property type="entry name" value="GEO12009P1"/>
    <property type="match status" value="1"/>
</dbReference>
<dbReference type="PROSITE" id="PS51352">
    <property type="entry name" value="THIOREDOXIN_2"/>
    <property type="match status" value="1"/>
</dbReference>
<dbReference type="CDD" id="cd02947">
    <property type="entry name" value="TRX_family"/>
    <property type="match status" value="1"/>
</dbReference>
<dbReference type="FunFam" id="3.40.30.10:FF:000001">
    <property type="entry name" value="Thioredoxin"/>
    <property type="match status" value="1"/>
</dbReference>
<keyword evidence="3" id="KW-0479">Metal-binding</keyword>
<keyword evidence="4" id="KW-0249">Electron transport</keyword>
<dbReference type="NCBIfam" id="NF008229">
    <property type="entry name" value="PRK10996.1"/>
    <property type="match status" value="1"/>
</dbReference>
<dbReference type="eggNOG" id="COG3118">
    <property type="taxonomic scope" value="Bacteria"/>
</dbReference>
<comment type="similarity">
    <text evidence="1">Belongs to the thioredoxin family.</text>
</comment>
<protein>
    <recommendedName>
        <fullName evidence="7">Thioredoxin</fullName>
    </recommendedName>
</protein>
<dbReference type="Pfam" id="PF00085">
    <property type="entry name" value="Thioredoxin"/>
    <property type="match status" value="1"/>
</dbReference>
<name>A0A011UPP2_9HYPH</name>
<dbReference type="EMBL" id="JENY01000014">
    <property type="protein sequence ID" value="EXL07863.1"/>
    <property type="molecule type" value="Genomic_DNA"/>
</dbReference>
<dbReference type="InterPro" id="IPR036249">
    <property type="entry name" value="Thioredoxin-like_sf"/>
</dbReference>
<evidence type="ECO:0000259" key="8">
    <source>
        <dbReference type="PROSITE" id="PS51352"/>
    </source>
</evidence>
<evidence type="ECO:0000256" key="4">
    <source>
        <dbReference type="ARBA" id="ARBA00022982"/>
    </source>
</evidence>
<dbReference type="PRINTS" id="PR00421">
    <property type="entry name" value="THIOREDOXIN"/>
</dbReference>
<evidence type="ECO:0000256" key="6">
    <source>
        <dbReference type="ARBA" id="ARBA00023284"/>
    </source>
</evidence>
<dbReference type="SUPFAM" id="SSF52833">
    <property type="entry name" value="Thioredoxin-like"/>
    <property type="match status" value="1"/>
</dbReference>
<dbReference type="GO" id="GO:0005829">
    <property type="term" value="C:cytosol"/>
    <property type="evidence" value="ECO:0007669"/>
    <property type="project" value="TreeGrafter"/>
</dbReference>
<dbReference type="PANTHER" id="PTHR45663">
    <property type="entry name" value="GEO12009P1"/>
    <property type="match status" value="1"/>
</dbReference>
<keyword evidence="5" id="KW-1015">Disulfide bond</keyword>
<dbReference type="Pfam" id="PF21352">
    <property type="entry name" value="Zn_ribbon_Thio2"/>
    <property type="match status" value="1"/>
</dbReference>
<evidence type="ECO:0000256" key="3">
    <source>
        <dbReference type="ARBA" id="ARBA00022723"/>
    </source>
</evidence>
<evidence type="ECO:0000256" key="2">
    <source>
        <dbReference type="ARBA" id="ARBA00022448"/>
    </source>
</evidence>
<evidence type="ECO:0000256" key="7">
    <source>
        <dbReference type="NCBIfam" id="TIGR01068"/>
    </source>
</evidence>
<keyword evidence="6" id="KW-0676">Redox-active center</keyword>
<dbReference type="InterPro" id="IPR005746">
    <property type="entry name" value="Thioredoxin"/>
</dbReference>
<dbReference type="GO" id="GO:0046872">
    <property type="term" value="F:metal ion binding"/>
    <property type="evidence" value="ECO:0007669"/>
    <property type="project" value="UniProtKB-KW"/>
</dbReference>
<dbReference type="NCBIfam" id="TIGR01068">
    <property type="entry name" value="thioredoxin"/>
    <property type="match status" value="1"/>
</dbReference>
<organism evidence="9 10">
    <name type="scientific">Aquamicrobium defluvii</name>
    <dbReference type="NCBI Taxonomy" id="69279"/>
    <lineage>
        <taxon>Bacteria</taxon>
        <taxon>Pseudomonadati</taxon>
        <taxon>Pseudomonadota</taxon>
        <taxon>Alphaproteobacteria</taxon>
        <taxon>Hyphomicrobiales</taxon>
        <taxon>Phyllobacteriaceae</taxon>
        <taxon>Aquamicrobium</taxon>
    </lineage>
</organism>
<dbReference type="GO" id="GO:0015035">
    <property type="term" value="F:protein-disulfide reductase activity"/>
    <property type="evidence" value="ECO:0007669"/>
    <property type="project" value="UniProtKB-UniRule"/>
</dbReference>
<feature type="domain" description="Thioredoxin" evidence="8">
    <location>
        <begin position="36"/>
        <end position="145"/>
    </location>
</feature>
<dbReference type="Gene3D" id="2.30.30.380">
    <property type="entry name" value="Zn-finger domain of Sec23/24"/>
    <property type="match status" value="1"/>
</dbReference>
<evidence type="ECO:0000313" key="9">
    <source>
        <dbReference type="EMBL" id="EXL07863.1"/>
    </source>
</evidence>
<keyword evidence="2" id="KW-0813">Transport</keyword>
<dbReference type="GO" id="GO:0045454">
    <property type="term" value="P:cell redox homeostasis"/>
    <property type="evidence" value="ECO:0007669"/>
    <property type="project" value="TreeGrafter"/>
</dbReference>
<dbReference type="InterPro" id="IPR017937">
    <property type="entry name" value="Thioredoxin_CS"/>
</dbReference>
<dbReference type="HOGENOM" id="CLU_090389_10_0_5"/>
<dbReference type="Proteomes" id="UP000019849">
    <property type="component" value="Unassembled WGS sequence"/>
</dbReference>
<gene>
    <name evidence="9" type="ORF">BG36_04560</name>
</gene>
<dbReference type="AlphaFoldDB" id="A0A011UPP2"/>
<dbReference type="Gene3D" id="3.40.30.10">
    <property type="entry name" value="Glutaredoxin"/>
    <property type="match status" value="1"/>
</dbReference>